<dbReference type="PATRIC" id="fig|1423726.3.peg.3023"/>
<dbReference type="Proteomes" id="UP000051461">
    <property type="component" value="Unassembled WGS sequence"/>
</dbReference>
<keyword evidence="2" id="KW-1185">Reference proteome</keyword>
<evidence type="ECO:0000313" key="2">
    <source>
        <dbReference type="Proteomes" id="UP000051461"/>
    </source>
</evidence>
<sequence>MWKGDQEMAAHITLDLIQEITRLDGTTYFDIANMVMNGRAELAAINGLIKEVRIIKLNIPHSTAIGQYEDYVSDHYTIPPEKFDQWVEWLPHDDASQQQYETIIKENHIG</sequence>
<dbReference type="EMBL" id="AZDA01000056">
    <property type="protein sequence ID" value="KRK36930.1"/>
    <property type="molecule type" value="Genomic_DNA"/>
</dbReference>
<protein>
    <submittedName>
        <fullName evidence="1">Uncharacterized protein</fullName>
    </submittedName>
</protein>
<dbReference type="STRING" id="1423726.FC07_GL002910"/>
<dbReference type="AlphaFoldDB" id="A0A0R1H0W7"/>
<name>A0A0R1H0W7_9LACO</name>
<accession>A0A0R1H0W7</accession>
<organism evidence="1 2">
    <name type="scientific">Loigolactobacillus bifermentans DSM 20003</name>
    <dbReference type="NCBI Taxonomy" id="1423726"/>
    <lineage>
        <taxon>Bacteria</taxon>
        <taxon>Bacillati</taxon>
        <taxon>Bacillota</taxon>
        <taxon>Bacilli</taxon>
        <taxon>Lactobacillales</taxon>
        <taxon>Lactobacillaceae</taxon>
        <taxon>Loigolactobacillus</taxon>
    </lineage>
</organism>
<comment type="caution">
    <text evidence="1">The sequence shown here is derived from an EMBL/GenBank/DDBJ whole genome shotgun (WGS) entry which is preliminary data.</text>
</comment>
<reference evidence="1 2" key="1">
    <citation type="journal article" date="2015" name="Genome Announc.">
        <title>Expanding the biotechnology potential of lactobacilli through comparative genomics of 213 strains and associated genera.</title>
        <authorList>
            <person name="Sun Z."/>
            <person name="Harris H.M."/>
            <person name="McCann A."/>
            <person name="Guo C."/>
            <person name="Argimon S."/>
            <person name="Zhang W."/>
            <person name="Yang X."/>
            <person name="Jeffery I.B."/>
            <person name="Cooney J.C."/>
            <person name="Kagawa T.F."/>
            <person name="Liu W."/>
            <person name="Song Y."/>
            <person name="Salvetti E."/>
            <person name="Wrobel A."/>
            <person name="Rasinkangas P."/>
            <person name="Parkhill J."/>
            <person name="Rea M.C."/>
            <person name="O'Sullivan O."/>
            <person name="Ritari J."/>
            <person name="Douillard F.P."/>
            <person name="Paul Ross R."/>
            <person name="Yang R."/>
            <person name="Briner A.E."/>
            <person name="Felis G.E."/>
            <person name="de Vos W.M."/>
            <person name="Barrangou R."/>
            <person name="Klaenhammer T.R."/>
            <person name="Caufield P.W."/>
            <person name="Cui Y."/>
            <person name="Zhang H."/>
            <person name="O'Toole P.W."/>
        </authorList>
    </citation>
    <scope>NUCLEOTIDE SEQUENCE [LARGE SCALE GENOMIC DNA]</scope>
    <source>
        <strain evidence="1 2">DSM 20003</strain>
    </source>
</reference>
<proteinExistence type="predicted"/>
<evidence type="ECO:0000313" key="1">
    <source>
        <dbReference type="EMBL" id="KRK36930.1"/>
    </source>
</evidence>
<gene>
    <name evidence="1" type="ORF">FC07_GL002910</name>
</gene>